<keyword evidence="3" id="KW-1185">Reference proteome</keyword>
<dbReference type="PANTHER" id="PTHR43081">
    <property type="entry name" value="ADENYLATE CYCLASE, TERMINAL-DIFFERENTIATION SPECIFIC-RELATED"/>
    <property type="match status" value="1"/>
</dbReference>
<dbReference type="EMBL" id="CP071794">
    <property type="protein sequence ID" value="QTD55783.1"/>
    <property type="molecule type" value="Genomic_DNA"/>
</dbReference>
<dbReference type="InterPro" id="IPR029787">
    <property type="entry name" value="Nucleotide_cyclase"/>
</dbReference>
<accession>A0ABX7T772</accession>
<proteinExistence type="predicted"/>
<organism evidence="2 3">
    <name type="scientific">Parasphingorhabdus cellanae</name>
    <dbReference type="NCBI Taxonomy" id="2806553"/>
    <lineage>
        <taxon>Bacteria</taxon>
        <taxon>Pseudomonadati</taxon>
        <taxon>Pseudomonadota</taxon>
        <taxon>Alphaproteobacteria</taxon>
        <taxon>Sphingomonadales</taxon>
        <taxon>Sphingomonadaceae</taxon>
        <taxon>Parasphingorhabdus</taxon>
    </lineage>
</organism>
<name>A0ABX7T772_9SPHN</name>
<dbReference type="PROSITE" id="PS50125">
    <property type="entry name" value="GUANYLATE_CYCLASE_2"/>
    <property type="match status" value="1"/>
</dbReference>
<dbReference type="CDD" id="cd07302">
    <property type="entry name" value="CHD"/>
    <property type="match status" value="1"/>
</dbReference>
<dbReference type="Pfam" id="PF00211">
    <property type="entry name" value="Guanylate_cyc"/>
    <property type="match status" value="1"/>
</dbReference>
<dbReference type="Proteomes" id="UP000663923">
    <property type="component" value="Chromosome"/>
</dbReference>
<evidence type="ECO:0000259" key="1">
    <source>
        <dbReference type="PROSITE" id="PS50125"/>
    </source>
</evidence>
<evidence type="ECO:0000313" key="2">
    <source>
        <dbReference type="EMBL" id="QTD55783.1"/>
    </source>
</evidence>
<dbReference type="Gene3D" id="3.30.70.1230">
    <property type="entry name" value="Nucleotide cyclase"/>
    <property type="match status" value="1"/>
</dbReference>
<dbReference type="InterPro" id="IPR001054">
    <property type="entry name" value="A/G_cyclase"/>
</dbReference>
<sequence>MHAVEAAREMLAEMENINSKIQAMLPADANVPVIRMGIGINTGTCVVGNMDSDRRFDYSVLGDAVNLASRLED</sequence>
<protein>
    <submittedName>
        <fullName evidence="2">Adenylate/guanylate cyclase domain-containing protein</fullName>
    </submittedName>
</protein>
<dbReference type="InterPro" id="IPR050697">
    <property type="entry name" value="Adenylyl/Guanylyl_Cyclase_3/4"/>
</dbReference>
<dbReference type="PANTHER" id="PTHR43081:SF1">
    <property type="entry name" value="ADENYLATE CYCLASE, TERMINAL-DIFFERENTIATION SPECIFIC"/>
    <property type="match status" value="1"/>
</dbReference>
<reference evidence="2 3" key="1">
    <citation type="submission" date="2021-03" db="EMBL/GenBank/DDBJ databases">
        <title>Complete genome of Parasphingorhabdus_sp.JHSY0214.</title>
        <authorList>
            <person name="Yoo J.H."/>
            <person name="Bae J.W."/>
        </authorList>
    </citation>
    <scope>NUCLEOTIDE SEQUENCE [LARGE SCALE GENOMIC DNA]</scope>
    <source>
        <strain evidence="2 3">JHSY0214</strain>
    </source>
</reference>
<dbReference type="SUPFAM" id="SSF55073">
    <property type="entry name" value="Nucleotide cyclase"/>
    <property type="match status" value="1"/>
</dbReference>
<evidence type="ECO:0000313" key="3">
    <source>
        <dbReference type="Proteomes" id="UP000663923"/>
    </source>
</evidence>
<feature type="domain" description="Guanylate cyclase" evidence="1">
    <location>
        <begin position="1"/>
        <end position="72"/>
    </location>
</feature>
<gene>
    <name evidence="2" type="ORF">J4G78_16580</name>
</gene>